<dbReference type="SUPFAM" id="SSF58100">
    <property type="entry name" value="Bacterial hemolysins"/>
    <property type="match status" value="1"/>
</dbReference>
<organism evidence="2">
    <name type="scientific">Octactis speculum</name>
    <dbReference type="NCBI Taxonomy" id="3111310"/>
    <lineage>
        <taxon>Eukaryota</taxon>
        <taxon>Sar</taxon>
        <taxon>Stramenopiles</taxon>
        <taxon>Ochrophyta</taxon>
        <taxon>Dictyochophyceae</taxon>
        <taxon>Dictyochales</taxon>
        <taxon>Dictyochaceae</taxon>
        <taxon>Octactis</taxon>
    </lineage>
</organism>
<feature type="compositionally biased region" description="Basic and acidic residues" evidence="1">
    <location>
        <begin position="514"/>
        <end position="525"/>
    </location>
</feature>
<feature type="region of interest" description="Disordered" evidence="1">
    <location>
        <begin position="486"/>
        <end position="505"/>
    </location>
</feature>
<evidence type="ECO:0000313" key="2">
    <source>
        <dbReference type="EMBL" id="CAD9427208.1"/>
    </source>
</evidence>
<gene>
    <name evidence="2" type="ORF">DSPE1174_LOCUS15098</name>
</gene>
<dbReference type="AlphaFoldDB" id="A0A7S2G2R7"/>
<dbReference type="EMBL" id="HBGS01029660">
    <property type="protein sequence ID" value="CAD9427208.1"/>
    <property type="molecule type" value="Transcribed_RNA"/>
</dbReference>
<feature type="region of interest" description="Disordered" evidence="1">
    <location>
        <begin position="514"/>
        <end position="547"/>
    </location>
</feature>
<feature type="compositionally biased region" description="Polar residues" evidence="1">
    <location>
        <begin position="576"/>
        <end position="586"/>
    </location>
</feature>
<accession>A0A7S2G2R7</accession>
<evidence type="ECO:0000256" key="1">
    <source>
        <dbReference type="SAM" id="MobiDB-lite"/>
    </source>
</evidence>
<feature type="compositionally biased region" description="Basic and acidic residues" evidence="1">
    <location>
        <begin position="560"/>
        <end position="571"/>
    </location>
</feature>
<name>A0A7S2G2R7_9STRA</name>
<feature type="region of interest" description="Disordered" evidence="1">
    <location>
        <begin position="82"/>
        <end position="102"/>
    </location>
</feature>
<feature type="region of interest" description="Disordered" evidence="1">
    <location>
        <begin position="560"/>
        <end position="611"/>
    </location>
</feature>
<sequence length="623" mass="69771">MDQAYRNKFKDLLLNFKQEGRNQRFNQKKIDQLTQELNELRLVDPIRQRALWNQATQQELADLRSKLEEKELALEHLQSEVDEMESTGALRSPGGGPGTRSLKSKIKELEDERKVLKRKISDKDIEIRSLTSKINHMEKSAVGQKSFSGSEDEKGTLIQLLMSQLKGANIEPILEVVGLEEAKERMKNAVSLMLQGDIEAEAVFDKWDTYIRAHPDYVRDEARKLAEWTESTKRDCDIALQLMLSYIPGDIFNISKAELINRGVSPALARRIFDKKVLWWLRLPNQSTIAKMHGADLTYKYSMQGLDLVETQAVWAVVPDKFENDRSGEKEQWRQNCLLKLRELTKKRDKGTLAKKEVRAAAYNDQIGLFDPETGLRVAGLENKPVVEMRPKTPSRKSVGGLKSSNDLMGAIGRRKSVGDLNTNDLMGAIGKRKSLGDKKKTNDLMGAISKRKSNGDKTDSGDLMGAIAKRKSDGDKKATSNLMGAIAEKKSDEGKMPTSSNDLMSNILARKVEPSISDKIEPDSKSMTPKQATPEHGSPNSRRLLSAIKVKKIRSRSIKKENARYADKNEVGASEANQQALSNLSEAPPGIRTPKKAEVLPEDNGDSNAQTLLDIIQAQRRL</sequence>
<proteinExistence type="predicted"/>
<protein>
    <submittedName>
        <fullName evidence="2">Uncharacterized protein</fullName>
    </submittedName>
</protein>
<reference evidence="2" key="1">
    <citation type="submission" date="2021-01" db="EMBL/GenBank/DDBJ databases">
        <authorList>
            <person name="Corre E."/>
            <person name="Pelletier E."/>
            <person name="Niang G."/>
            <person name="Scheremetjew M."/>
            <person name="Finn R."/>
            <person name="Kale V."/>
            <person name="Holt S."/>
            <person name="Cochrane G."/>
            <person name="Meng A."/>
            <person name="Brown T."/>
            <person name="Cohen L."/>
        </authorList>
    </citation>
    <scope>NUCLEOTIDE SEQUENCE</scope>
    <source>
        <strain evidence="2">CCMP1381</strain>
    </source>
</reference>